<dbReference type="EMBL" id="MU155166">
    <property type="protein sequence ID" value="KAF9482374.1"/>
    <property type="molecule type" value="Genomic_DNA"/>
</dbReference>
<organism evidence="1 2">
    <name type="scientific">Pholiota conissans</name>
    <dbReference type="NCBI Taxonomy" id="109636"/>
    <lineage>
        <taxon>Eukaryota</taxon>
        <taxon>Fungi</taxon>
        <taxon>Dikarya</taxon>
        <taxon>Basidiomycota</taxon>
        <taxon>Agaricomycotina</taxon>
        <taxon>Agaricomycetes</taxon>
        <taxon>Agaricomycetidae</taxon>
        <taxon>Agaricales</taxon>
        <taxon>Agaricineae</taxon>
        <taxon>Strophariaceae</taxon>
        <taxon>Pholiota</taxon>
    </lineage>
</organism>
<sequence>MSYFPAFPMPACHEDEDNKKYGDRRLVLDALSQTCRSLRRVFLRYRWERVEVYEKMDLGSGPLAVLSNFYMTPVQPSMLKKYAKELVRQLEVVTIREPALAELVKVLDVLVVDYSTRSVLAELARCIALMPNLHTIHIEFRIKNGGKLIPETFARYTYPQICSAYTQFEALSLLSRCPTVKALYFIKDSSALNRFLCSDKTLPSHSSLEIIGPIYVQFSRLFEHFIRLTRFEKLRDVAFLLPEAPAEKDMRGLWKIPSLAYIRIVFSYDMQWGSESEVEWQESDFGTNDREKFGWDN</sequence>
<keyword evidence="2" id="KW-1185">Reference proteome</keyword>
<accession>A0A9P5Z769</accession>
<dbReference type="Proteomes" id="UP000807469">
    <property type="component" value="Unassembled WGS sequence"/>
</dbReference>
<proteinExistence type="predicted"/>
<reference evidence="1" key="1">
    <citation type="submission" date="2020-11" db="EMBL/GenBank/DDBJ databases">
        <authorList>
            <consortium name="DOE Joint Genome Institute"/>
            <person name="Ahrendt S."/>
            <person name="Riley R."/>
            <person name="Andreopoulos W."/>
            <person name="Labutti K."/>
            <person name="Pangilinan J."/>
            <person name="Ruiz-Duenas F.J."/>
            <person name="Barrasa J.M."/>
            <person name="Sanchez-Garcia M."/>
            <person name="Camarero S."/>
            <person name="Miyauchi S."/>
            <person name="Serrano A."/>
            <person name="Linde D."/>
            <person name="Babiker R."/>
            <person name="Drula E."/>
            <person name="Ayuso-Fernandez I."/>
            <person name="Pacheco R."/>
            <person name="Padilla G."/>
            <person name="Ferreira P."/>
            <person name="Barriuso J."/>
            <person name="Kellner H."/>
            <person name="Castanera R."/>
            <person name="Alfaro M."/>
            <person name="Ramirez L."/>
            <person name="Pisabarro A.G."/>
            <person name="Kuo A."/>
            <person name="Tritt A."/>
            <person name="Lipzen A."/>
            <person name="He G."/>
            <person name="Yan M."/>
            <person name="Ng V."/>
            <person name="Cullen D."/>
            <person name="Martin F."/>
            <person name="Rosso M.-N."/>
            <person name="Henrissat B."/>
            <person name="Hibbett D."/>
            <person name="Martinez A.T."/>
            <person name="Grigoriev I.V."/>
        </authorList>
    </citation>
    <scope>NUCLEOTIDE SEQUENCE</scope>
    <source>
        <strain evidence="1">CIRM-BRFM 674</strain>
    </source>
</reference>
<gene>
    <name evidence="1" type="ORF">BDN70DRAFT_919158</name>
</gene>
<name>A0A9P5Z769_9AGAR</name>
<protein>
    <submittedName>
        <fullName evidence="1">Uncharacterized protein</fullName>
    </submittedName>
</protein>
<dbReference type="AlphaFoldDB" id="A0A9P5Z769"/>
<evidence type="ECO:0000313" key="1">
    <source>
        <dbReference type="EMBL" id="KAF9482374.1"/>
    </source>
</evidence>
<comment type="caution">
    <text evidence="1">The sequence shown here is derived from an EMBL/GenBank/DDBJ whole genome shotgun (WGS) entry which is preliminary data.</text>
</comment>
<evidence type="ECO:0000313" key="2">
    <source>
        <dbReference type="Proteomes" id="UP000807469"/>
    </source>
</evidence>
<dbReference type="OrthoDB" id="2891411at2759"/>